<dbReference type="Proteomes" id="UP000275078">
    <property type="component" value="Unassembled WGS sequence"/>
</dbReference>
<gene>
    <name evidence="2" type="ORF">BJ508DRAFT_410623</name>
</gene>
<organism evidence="2 3">
    <name type="scientific">Ascobolus immersus RN42</name>
    <dbReference type="NCBI Taxonomy" id="1160509"/>
    <lineage>
        <taxon>Eukaryota</taxon>
        <taxon>Fungi</taxon>
        <taxon>Dikarya</taxon>
        <taxon>Ascomycota</taxon>
        <taxon>Pezizomycotina</taxon>
        <taxon>Pezizomycetes</taxon>
        <taxon>Pezizales</taxon>
        <taxon>Ascobolaceae</taxon>
        <taxon>Ascobolus</taxon>
    </lineage>
</organism>
<dbReference type="EMBL" id="ML119647">
    <property type="protein sequence ID" value="RPA87044.1"/>
    <property type="molecule type" value="Genomic_DNA"/>
</dbReference>
<proteinExistence type="predicted"/>
<accession>A0A3N4IZH1</accession>
<keyword evidence="3" id="KW-1185">Reference proteome</keyword>
<reference evidence="2 3" key="1">
    <citation type="journal article" date="2018" name="Nat. Ecol. Evol.">
        <title>Pezizomycetes genomes reveal the molecular basis of ectomycorrhizal truffle lifestyle.</title>
        <authorList>
            <person name="Murat C."/>
            <person name="Payen T."/>
            <person name="Noel B."/>
            <person name="Kuo A."/>
            <person name="Morin E."/>
            <person name="Chen J."/>
            <person name="Kohler A."/>
            <person name="Krizsan K."/>
            <person name="Balestrini R."/>
            <person name="Da Silva C."/>
            <person name="Montanini B."/>
            <person name="Hainaut M."/>
            <person name="Levati E."/>
            <person name="Barry K.W."/>
            <person name="Belfiori B."/>
            <person name="Cichocki N."/>
            <person name="Clum A."/>
            <person name="Dockter R.B."/>
            <person name="Fauchery L."/>
            <person name="Guy J."/>
            <person name="Iotti M."/>
            <person name="Le Tacon F."/>
            <person name="Lindquist E.A."/>
            <person name="Lipzen A."/>
            <person name="Malagnac F."/>
            <person name="Mello A."/>
            <person name="Molinier V."/>
            <person name="Miyauchi S."/>
            <person name="Poulain J."/>
            <person name="Riccioni C."/>
            <person name="Rubini A."/>
            <person name="Sitrit Y."/>
            <person name="Splivallo R."/>
            <person name="Traeger S."/>
            <person name="Wang M."/>
            <person name="Zifcakova L."/>
            <person name="Wipf D."/>
            <person name="Zambonelli A."/>
            <person name="Paolocci F."/>
            <person name="Nowrousian M."/>
            <person name="Ottonello S."/>
            <person name="Baldrian P."/>
            <person name="Spatafora J.W."/>
            <person name="Henrissat B."/>
            <person name="Nagy L.G."/>
            <person name="Aury J.M."/>
            <person name="Wincker P."/>
            <person name="Grigoriev I.V."/>
            <person name="Bonfante P."/>
            <person name="Martin F.M."/>
        </authorList>
    </citation>
    <scope>NUCLEOTIDE SEQUENCE [LARGE SCALE GENOMIC DNA]</scope>
    <source>
        <strain evidence="2 3">RN42</strain>
    </source>
</reference>
<dbReference type="AlphaFoldDB" id="A0A3N4IZH1"/>
<evidence type="ECO:0000313" key="2">
    <source>
        <dbReference type="EMBL" id="RPA87044.1"/>
    </source>
</evidence>
<evidence type="ECO:0000313" key="3">
    <source>
        <dbReference type="Proteomes" id="UP000275078"/>
    </source>
</evidence>
<feature type="region of interest" description="Disordered" evidence="1">
    <location>
        <begin position="1"/>
        <end position="26"/>
    </location>
</feature>
<protein>
    <submittedName>
        <fullName evidence="2">Uncharacterized protein</fullName>
    </submittedName>
</protein>
<name>A0A3N4IZH1_ASCIM</name>
<sequence>MPTYGFRAPKKDKTAETVNTGKESETPEYVNWKPKEYKHEDGTPMTEEEIKKFERKLKFRKYRSRFWEAFNGGEVYSRYY</sequence>
<evidence type="ECO:0000256" key="1">
    <source>
        <dbReference type="SAM" id="MobiDB-lite"/>
    </source>
</evidence>